<evidence type="ECO:0000313" key="3">
    <source>
        <dbReference type="Proteomes" id="UP000093757"/>
    </source>
</evidence>
<dbReference type="AlphaFoldDB" id="A0A1A6BN82"/>
<proteinExistence type="predicted"/>
<dbReference type="Proteomes" id="UP000093757">
    <property type="component" value="Unassembled WGS sequence"/>
</dbReference>
<keyword evidence="4" id="KW-1185">Reference proteome</keyword>
<dbReference type="Proteomes" id="UP000193928">
    <property type="component" value="Unassembled WGS sequence"/>
</dbReference>
<sequence length="60" mass="6410">MLVGRIALAHQRRTRDVLDAAEDAVISGRMGNPQGVFEWGSAEDEAGTISPDPLLTAVTF</sequence>
<evidence type="ECO:0000313" key="1">
    <source>
        <dbReference type="EMBL" id="OBS03659.1"/>
    </source>
</evidence>
<organism evidence="1 3">
    <name type="scientific">Mycobacterium gordonae</name>
    <dbReference type="NCBI Taxonomy" id="1778"/>
    <lineage>
        <taxon>Bacteria</taxon>
        <taxon>Bacillati</taxon>
        <taxon>Actinomycetota</taxon>
        <taxon>Actinomycetes</taxon>
        <taxon>Mycobacteriales</taxon>
        <taxon>Mycobacteriaceae</taxon>
        <taxon>Mycobacterium</taxon>
    </lineage>
</organism>
<reference evidence="2 4" key="1">
    <citation type="submission" date="2016-01" db="EMBL/GenBank/DDBJ databases">
        <title>The new phylogeny of the genus Mycobacterium.</title>
        <authorList>
            <person name="Tarcisio F."/>
            <person name="Conor M."/>
            <person name="Antonella G."/>
            <person name="Elisabetta G."/>
            <person name="Giulia F.S."/>
            <person name="Sara T."/>
            <person name="Anna F."/>
            <person name="Clotilde B."/>
            <person name="Roberto B."/>
            <person name="Veronica D.S."/>
            <person name="Fabio R."/>
            <person name="Monica P."/>
            <person name="Olivier J."/>
            <person name="Enrico T."/>
            <person name="Nicola S."/>
        </authorList>
    </citation>
    <scope>NUCLEOTIDE SEQUENCE [LARGE SCALE GENOMIC DNA]</scope>
    <source>
        <strain evidence="2 4">DSM 44160</strain>
    </source>
</reference>
<protein>
    <submittedName>
        <fullName evidence="1">Uncharacterized protein</fullName>
    </submittedName>
</protein>
<dbReference type="RefSeq" id="WP_065132239.1">
    <property type="nucleotide sequence ID" value="NZ_JACKSU010000060.1"/>
</dbReference>
<comment type="caution">
    <text evidence="1">The sequence shown here is derived from an EMBL/GenBank/DDBJ whole genome shotgun (WGS) entry which is preliminary data.</text>
</comment>
<accession>A0A1A6BN82</accession>
<gene>
    <name evidence="1" type="ORF">A9W98_00795</name>
    <name evidence="2" type="ORF">AWC08_22450</name>
</gene>
<evidence type="ECO:0000313" key="4">
    <source>
        <dbReference type="Proteomes" id="UP000193928"/>
    </source>
</evidence>
<reference evidence="1 3" key="2">
    <citation type="submission" date="2016-06" db="EMBL/GenBank/DDBJ databases">
        <authorList>
            <person name="Kjaerup R.B."/>
            <person name="Dalgaard T.S."/>
            <person name="Juul-Madsen H.R."/>
        </authorList>
    </citation>
    <scope>NUCLEOTIDE SEQUENCE [LARGE SCALE GENOMIC DNA]</scope>
    <source>
        <strain evidence="1 3">1245752.6</strain>
    </source>
</reference>
<name>A0A1A6BN82_MYCGO</name>
<dbReference type="EMBL" id="MAEM01000046">
    <property type="protein sequence ID" value="OBS03659.1"/>
    <property type="molecule type" value="Genomic_DNA"/>
</dbReference>
<dbReference type="EMBL" id="LQOY01000072">
    <property type="protein sequence ID" value="ORV88126.1"/>
    <property type="molecule type" value="Genomic_DNA"/>
</dbReference>
<evidence type="ECO:0000313" key="2">
    <source>
        <dbReference type="EMBL" id="ORV88126.1"/>
    </source>
</evidence>